<accession>A0ABU3AW52</accession>
<comment type="caution">
    <text evidence="5">The sequence shown here is derived from an EMBL/GenBank/DDBJ whole genome shotgun (WGS) entry which is preliminary data.</text>
</comment>
<evidence type="ECO:0000256" key="3">
    <source>
        <dbReference type="ARBA" id="ARBA00023002"/>
    </source>
</evidence>
<dbReference type="InterPro" id="IPR036661">
    <property type="entry name" value="Luciferase-like_sf"/>
</dbReference>
<protein>
    <submittedName>
        <fullName evidence="5">Uncharacterized protein</fullName>
    </submittedName>
</protein>
<organism evidence="5 6">
    <name type="scientific">Streptomyces lancefieldiae</name>
    <dbReference type="NCBI Taxonomy" id="3075520"/>
    <lineage>
        <taxon>Bacteria</taxon>
        <taxon>Bacillati</taxon>
        <taxon>Actinomycetota</taxon>
        <taxon>Actinomycetes</taxon>
        <taxon>Kitasatosporales</taxon>
        <taxon>Streptomycetaceae</taxon>
        <taxon>Streptomyces</taxon>
    </lineage>
</organism>
<gene>
    <name evidence="5" type="ORF">RM812_28615</name>
</gene>
<sequence length="95" mass="10466">MLAHGVIDYHPVVAGTATDVADLMQQWFEAGACDGFSLAVDGYHDGVDAFVDQVVPLLQERGLFHLDYEGPTLRDHLHAREQYGLDPRVSETAAR</sequence>
<dbReference type="EMBL" id="JAVRFH010000036">
    <property type="protein sequence ID" value="MDT0614148.1"/>
    <property type="molecule type" value="Genomic_DNA"/>
</dbReference>
<dbReference type="InterPro" id="IPR051260">
    <property type="entry name" value="Diverse_substr_monoxygenases"/>
</dbReference>
<evidence type="ECO:0000256" key="4">
    <source>
        <dbReference type="ARBA" id="ARBA00023033"/>
    </source>
</evidence>
<dbReference type="SUPFAM" id="SSF51679">
    <property type="entry name" value="Bacterial luciferase-like"/>
    <property type="match status" value="1"/>
</dbReference>
<keyword evidence="2" id="KW-0288">FMN</keyword>
<proteinExistence type="predicted"/>
<evidence type="ECO:0000256" key="2">
    <source>
        <dbReference type="ARBA" id="ARBA00022643"/>
    </source>
</evidence>
<dbReference type="PANTHER" id="PTHR30011:SF16">
    <property type="entry name" value="C2H2 FINGER DOMAIN TRANSCRIPTION FACTOR (EUROFUNG)-RELATED"/>
    <property type="match status" value="1"/>
</dbReference>
<evidence type="ECO:0000256" key="1">
    <source>
        <dbReference type="ARBA" id="ARBA00022630"/>
    </source>
</evidence>
<name>A0ABU3AW52_9ACTN</name>
<dbReference type="Proteomes" id="UP001180724">
    <property type="component" value="Unassembled WGS sequence"/>
</dbReference>
<keyword evidence="6" id="KW-1185">Reference proteome</keyword>
<keyword evidence="3" id="KW-0560">Oxidoreductase</keyword>
<dbReference type="PANTHER" id="PTHR30011">
    <property type="entry name" value="ALKANESULFONATE MONOOXYGENASE-RELATED"/>
    <property type="match status" value="1"/>
</dbReference>
<keyword evidence="1" id="KW-0285">Flavoprotein</keyword>
<dbReference type="Gene3D" id="3.20.20.30">
    <property type="entry name" value="Luciferase-like domain"/>
    <property type="match status" value="1"/>
</dbReference>
<keyword evidence="4" id="KW-0503">Monooxygenase</keyword>
<reference evidence="5" key="1">
    <citation type="submission" date="2024-05" db="EMBL/GenBank/DDBJ databases">
        <title>30 novel species of actinomycetes from the DSMZ collection.</title>
        <authorList>
            <person name="Nouioui I."/>
        </authorList>
    </citation>
    <scope>NUCLEOTIDE SEQUENCE</scope>
    <source>
        <strain evidence="5">DSM 40712</strain>
    </source>
</reference>
<evidence type="ECO:0000313" key="5">
    <source>
        <dbReference type="EMBL" id="MDT0614148.1"/>
    </source>
</evidence>
<evidence type="ECO:0000313" key="6">
    <source>
        <dbReference type="Proteomes" id="UP001180724"/>
    </source>
</evidence>
<dbReference type="RefSeq" id="WP_311578409.1">
    <property type="nucleotide sequence ID" value="NZ_JAVRFH010000036.1"/>
</dbReference>